<evidence type="ECO:0000313" key="8">
    <source>
        <dbReference type="VGNC" id="VGNC:76747"/>
    </source>
</evidence>
<dbReference type="Proteomes" id="UP000006718">
    <property type="component" value="Chromosome 3"/>
</dbReference>
<evidence type="ECO:0000259" key="5">
    <source>
        <dbReference type="PROSITE" id="PS50089"/>
    </source>
</evidence>
<dbReference type="CDD" id="cd16677">
    <property type="entry name" value="RING-H2_RNF32_rpt1"/>
    <property type="match status" value="1"/>
</dbReference>
<reference evidence="6" key="4">
    <citation type="submission" date="2025-09" db="UniProtKB">
        <authorList>
            <consortium name="Ensembl"/>
        </authorList>
    </citation>
    <scope>IDENTIFICATION</scope>
    <source>
        <strain evidence="6">17573</strain>
    </source>
</reference>
<keyword evidence="3" id="KW-0862">Zinc</keyword>
<dbReference type="Pfam" id="PF13445">
    <property type="entry name" value="zf-RING_UBOX"/>
    <property type="match status" value="1"/>
</dbReference>
<dbReference type="VEuPathDB" id="HostDB:ENSMMUG00000011748"/>
<evidence type="ECO:0000256" key="3">
    <source>
        <dbReference type="ARBA" id="ARBA00022833"/>
    </source>
</evidence>
<dbReference type="InParanoid" id="F7HSR9"/>
<gene>
    <name evidence="6 8" type="primary">RNF32</name>
</gene>
<dbReference type="FunCoup" id="F7HSR9">
    <property type="interactions" value="520"/>
</dbReference>
<reference evidence="6" key="3">
    <citation type="submission" date="2025-08" db="UniProtKB">
        <authorList>
            <consortium name="Ensembl"/>
        </authorList>
    </citation>
    <scope>IDENTIFICATION</scope>
    <source>
        <strain evidence="6">17573</strain>
    </source>
</reference>
<sequence>MLKNKGHSSKKDNLAVNAVALQDHILRDLQLRNLSVADHSKTQVQKKENKSLKRDTKAIIDTGLKKTMQCPKLEDSEKEYVLDPKPPPLTLAQKLGLIGPPPPQLSSDEWEKVKQRSLLQGDSVQPCPICKEEFELRPQVLLSCSHVFHRACLQAFEKFTNKKTCPLCRKNQYQTRVIHDGARLFRIKCVTRIQAYWRGYVVRKWYRNLRETVPPTDAKLRKKFFEKKFTDILLSFYLSDLASSLPIASNSEVYIFSPNLTAVAKNHTYQLPSFIRHLTGTLNLILRPNSPFYSLSLLLLQYHIPEYMTSLSTLLFMPDTLETPLSPTFPAEPHTQPPPYMLSLGPVKHQVLLMLLCNYNSNSSLLFLLPP</sequence>
<keyword evidence="1" id="KW-0479">Metal-binding</keyword>
<dbReference type="GO" id="GO:0016604">
    <property type="term" value="C:nuclear body"/>
    <property type="evidence" value="ECO:0007669"/>
    <property type="project" value="Ensembl"/>
</dbReference>
<protein>
    <submittedName>
        <fullName evidence="6">Ring finger protein 32</fullName>
    </submittedName>
</protein>
<dbReference type="ExpressionAtlas" id="F7HSR9">
    <property type="expression patterns" value="baseline"/>
</dbReference>
<dbReference type="Ensembl" id="ENSMMUT00000016454.3">
    <property type="protein sequence ID" value="ENSMMUP00000015414.3"/>
    <property type="gene ID" value="ENSMMUG00000011748.4"/>
</dbReference>
<evidence type="ECO:0000313" key="7">
    <source>
        <dbReference type="Proteomes" id="UP000006718"/>
    </source>
</evidence>
<dbReference type="Gene3D" id="3.30.40.10">
    <property type="entry name" value="Zinc/RING finger domain, C3HC4 (zinc finger)"/>
    <property type="match status" value="1"/>
</dbReference>
<dbReference type="InterPro" id="IPR001841">
    <property type="entry name" value="Znf_RING"/>
</dbReference>
<dbReference type="HOGENOM" id="CLU_064517_1_0_1"/>
<dbReference type="InterPro" id="IPR027370">
    <property type="entry name" value="Znf-RING_euk"/>
</dbReference>
<dbReference type="SUPFAM" id="SSF57850">
    <property type="entry name" value="RING/U-box"/>
    <property type="match status" value="1"/>
</dbReference>
<dbReference type="PROSITE" id="PS50096">
    <property type="entry name" value="IQ"/>
    <property type="match status" value="1"/>
</dbReference>
<dbReference type="AlphaFoldDB" id="F7HSR9"/>
<organism evidence="6 7">
    <name type="scientific">Macaca mulatta</name>
    <name type="common">Rhesus macaque</name>
    <dbReference type="NCBI Taxonomy" id="9544"/>
    <lineage>
        <taxon>Eukaryota</taxon>
        <taxon>Metazoa</taxon>
        <taxon>Chordata</taxon>
        <taxon>Craniata</taxon>
        <taxon>Vertebrata</taxon>
        <taxon>Euteleostomi</taxon>
        <taxon>Mammalia</taxon>
        <taxon>Eutheria</taxon>
        <taxon>Euarchontoglires</taxon>
        <taxon>Primates</taxon>
        <taxon>Haplorrhini</taxon>
        <taxon>Catarrhini</taxon>
        <taxon>Cercopithecidae</taxon>
        <taxon>Cercopithecinae</taxon>
        <taxon>Macaca</taxon>
    </lineage>
</organism>
<evidence type="ECO:0000256" key="2">
    <source>
        <dbReference type="ARBA" id="ARBA00022771"/>
    </source>
</evidence>
<dbReference type="VGNC" id="VGNC:76747">
    <property type="gene designation" value="RNF32"/>
</dbReference>
<feature type="domain" description="RING-type" evidence="5">
    <location>
        <begin position="127"/>
        <end position="169"/>
    </location>
</feature>
<proteinExistence type="predicted"/>
<dbReference type="STRING" id="9544.ENSMMUP00000015414"/>
<dbReference type="GeneTree" id="ENSGT00390000003759"/>
<dbReference type="GO" id="GO:0016235">
    <property type="term" value="C:aggresome"/>
    <property type="evidence" value="ECO:0007669"/>
    <property type="project" value="Ensembl"/>
</dbReference>
<keyword evidence="2 4" id="KW-0863">Zinc-finger</keyword>
<accession>F7HSR9</accession>
<dbReference type="Pfam" id="PF00612">
    <property type="entry name" value="IQ"/>
    <property type="match status" value="1"/>
</dbReference>
<dbReference type="Bgee" id="ENSMMUG00000011748">
    <property type="expression patterns" value="Expressed in spermatid and 16 other cell types or tissues"/>
</dbReference>
<dbReference type="FunFam" id="3.30.40.10:FF:000208">
    <property type="entry name" value="Zinc finger protein-related isoform 1"/>
    <property type="match status" value="1"/>
</dbReference>
<dbReference type="PROSITE" id="PS50089">
    <property type="entry name" value="ZF_RING_2"/>
    <property type="match status" value="1"/>
</dbReference>
<dbReference type="CDD" id="cd23767">
    <property type="entry name" value="IQCD"/>
    <property type="match status" value="1"/>
</dbReference>
<evidence type="ECO:0000256" key="1">
    <source>
        <dbReference type="ARBA" id="ARBA00022723"/>
    </source>
</evidence>
<dbReference type="GO" id="GO:0008270">
    <property type="term" value="F:zinc ion binding"/>
    <property type="evidence" value="ECO:0007669"/>
    <property type="project" value="UniProtKB-KW"/>
</dbReference>
<dbReference type="SMART" id="SM00184">
    <property type="entry name" value="RING"/>
    <property type="match status" value="1"/>
</dbReference>
<evidence type="ECO:0000256" key="4">
    <source>
        <dbReference type="PROSITE-ProRule" id="PRU00175"/>
    </source>
</evidence>
<dbReference type="GO" id="GO:0005829">
    <property type="term" value="C:cytosol"/>
    <property type="evidence" value="ECO:0007669"/>
    <property type="project" value="Ensembl"/>
</dbReference>
<name>F7HSR9_MACMU</name>
<dbReference type="PANTHER" id="PTHR14991">
    <property type="entry name" value="RING FINGER PROTEIN 32"/>
    <property type="match status" value="1"/>
</dbReference>
<dbReference type="InterPro" id="IPR013083">
    <property type="entry name" value="Znf_RING/FYVE/PHD"/>
</dbReference>
<dbReference type="PANTHER" id="PTHR14991:SF0">
    <property type="entry name" value="RING FINGER PROTEIN 32"/>
    <property type="match status" value="1"/>
</dbReference>
<dbReference type="InterPro" id="IPR042862">
    <property type="entry name" value="RNF32"/>
</dbReference>
<dbReference type="InterPro" id="IPR000048">
    <property type="entry name" value="IQ_motif_EF-hand-BS"/>
</dbReference>
<reference evidence="6" key="2">
    <citation type="submission" date="2019-01" db="EMBL/GenBank/DDBJ databases">
        <authorList>
            <person name="Graves T."/>
            <person name="Eichler E.E."/>
            <person name="Wilson R.K."/>
        </authorList>
    </citation>
    <scope>NUCLEOTIDE SEQUENCE [LARGE SCALE GENOMIC DNA]</scope>
    <source>
        <strain evidence="6">17573</strain>
    </source>
</reference>
<evidence type="ECO:0000313" key="6">
    <source>
        <dbReference type="Ensembl" id="ENSMMUP00000015414.3"/>
    </source>
</evidence>
<reference evidence="7" key="1">
    <citation type="journal article" date="2007" name="Science">
        <title>Evolutionary and biomedical insights from the rhesus macaque genome.</title>
        <authorList>
            <person name="Gibbs R.A."/>
            <person name="Rogers J."/>
            <person name="Katze M.G."/>
            <person name="Bumgarner R."/>
            <person name="Weinstock G.M."/>
            <person name="Mardis E.R."/>
            <person name="Remington K.A."/>
            <person name="Strausberg R.L."/>
            <person name="Venter J.C."/>
            <person name="Wilson R.K."/>
            <person name="Batzer M.A."/>
            <person name="Bustamante C.D."/>
            <person name="Eichler E.E."/>
            <person name="Hahn M.W."/>
            <person name="Hardison R.C."/>
            <person name="Makova K.D."/>
            <person name="Miller W."/>
            <person name="Milosavljevic A."/>
            <person name="Palermo R.E."/>
            <person name="Siepel A."/>
            <person name="Sikela J.M."/>
            <person name="Attaway T."/>
            <person name="Bell S."/>
            <person name="Bernard K.E."/>
            <person name="Buhay C.J."/>
            <person name="Chandrabose M.N."/>
            <person name="Dao M."/>
            <person name="Davis C."/>
            <person name="Delehaunty K.D."/>
            <person name="Ding Y."/>
            <person name="Dinh H.H."/>
            <person name="Dugan-Rocha S."/>
            <person name="Fulton L.A."/>
            <person name="Gabisi R.A."/>
            <person name="Garner T.T."/>
            <person name="Godfrey J."/>
            <person name="Hawes A.C."/>
            <person name="Hernandez J."/>
            <person name="Hines S."/>
            <person name="Holder M."/>
            <person name="Hume J."/>
            <person name="Jhangiani S.N."/>
            <person name="Joshi V."/>
            <person name="Khan Z.M."/>
            <person name="Kirkness E.F."/>
            <person name="Cree A."/>
            <person name="Fowler R.G."/>
            <person name="Lee S."/>
            <person name="Lewis L.R."/>
            <person name="Li Z."/>
            <person name="Liu Y.-S."/>
            <person name="Moore S.M."/>
            <person name="Muzny D."/>
            <person name="Nazareth L.V."/>
            <person name="Ngo D.N."/>
            <person name="Okwuonu G.O."/>
            <person name="Pai G."/>
            <person name="Parker D."/>
            <person name="Paul H.A."/>
            <person name="Pfannkoch C."/>
            <person name="Pohl C.S."/>
            <person name="Rogers Y.-H.C."/>
            <person name="Ruiz S.J."/>
            <person name="Sabo A."/>
            <person name="Santibanez J."/>
            <person name="Schneider B.W."/>
            <person name="Smith S.M."/>
            <person name="Sodergren E."/>
            <person name="Svatek A.F."/>
            <person name="Utterback T.R."/>
            <person name="Vattathil S."/>
            <person name="Warren W."/>
            <person name="White C.S."/>
            <person name="Chinwalla A.T."/>
            <person name="Feng Y."/>
            <person name="Halpern A.L."/>
            <person name="Hillier L.W."/>
            <person name="Huang X."/>
            <person name="Minx P."/>
            <person name="Nelson J.O."/>
            <person name="Pepin K.H."/>
            <person name="Qin X."/>
            <person name="Sutton G.G."/>
            <person name="Venter E."/>
            <person name="Walenz B.P."/>
            <person name="Wallis J.W."/>
            <person name="Worley K.C."/>
            <person name="Yang S.-P."/>
            <person name="Jones S.M."/>
            <person name="Marra M.A."/>
            <person name="Rocchi M."/>
            <person name="Schein J.E."/>
            <person name="Baertsch R."/>
            <person name="Clarke L."/>
            <person name="Csuros M."/>
            <person name="Glasscock J."/>
            <person name="Harris R.A."/>
            <person name="Havlak P."/>
            <person name="Jackson A.R."/>
            <person name="Jiang H."/>
            <person name="Liu Y."/>
            <person name="Messina D.N."/>
            <person name="Shen Y."/>
            <person name="Song H.X.-Z."/>
            <person name="Wylie T."/>
            <person name="Zhang L."/>
            <person name="Birney E."/>
            <person name="Han K."/>
            <person name="Konkel M.K."/>
            <person name="Lee J."/>
            <person name="Smit A.F.A."/>
            <person name="Ullmer B."/>
            <person name="Wang H."/>
            <person name="Xing J."/>
            <person name="Burhans R."/>
            <person name="Cheng Z."/>
            <person name="Karro J.E."/>
            <person name="Ma J."/>
            <person name="Raney B."/>
            <person name="She X."/>
            <person name="Cox M.J."/>
            <person name="Demuth J.P."/>
            <person name="Dumas L.J."/>
            <person name="Han S.-G."/>
            <person name="Hopkins J."/>
            <person name="Karimpour-Fard A."/>
            <person name="Kim Y.H."/>
            <person name="Pollack J.R."/>
            <person name="Vinar T."/>
            <person name="Addo-Quaye C."/>
            <person name="Degenhardt J."/>
            <person name="Denby A."/>
            <person name="Hubisz M.J."/>
            <person name="Indap A."/>
            <person name="Kosiol C."/>
            <person name="Lahn B.T."/>
            <person name="Lawson H.A."/>
            <person name="Marklein A."/>
            <person name="Nielsen R."/>
            <person name="Vallender E.J."/>
            <person name="Clark A.G."/>
            <person name="Ferguson B."/>
            <person name="Hernandez R.D."/>
            <person name="Hirani K."/>
            <person name="Kehrer-Sawatzki H."/>
            <person name="Kolb J."/>
            <person name="Patil S."/>
            <person name="Pu L.-L."/>
            <person name="Ren Y."/>
            <person name="Smith D.G."/>
            <person name="Wheeler D.A."/>
            <person name="Schenck I."/>
            <person name="Ball E.V."/>
            <person name="Chen R."/>
            <person name="Cooper D.N."/>
            <person name="Giardine B."/>
            <person name="Hsu F."/>
            <person name="Kent W.J."/>
            <person name="Lesk A."/>
            <person name="Nelson D.L."/>
            <person name="O'brien W.E."/>
            <person name="Pruefer K."/>
            <person name="Stenson P.D."/>
            <person name="Wallace J.C."/>
            <person name="Ke H."/>
            <person name="Liu X.-M."/>
            <person name="Wang P."/>
            <person name="Xiang A.P."/>
            <person name="Yang F."/>
            <person name="Barber G.P."/>
            <person name="Haussler D."/>
            <person name="Karolchik D."/>
            <person name="Kern A.D."/>
            <person name="Kuhn R.M."/>
            <person name="Smith K.E."/>
            <person name="Zwieg A.S."/>
        </authorList>
    </citation>
    <scope>NUCLEOTIDE SEQUENCE [LARGE SCALE GENOMIC DNA]</scope>
    <source>
        <strain evidence="7">17573</strain>
    </source>
</reference>
<keyword evidence="7" id="KW-1185">Reference proteome</keyword>
<dbReference type="GO" id="GO:0005768">
    <property type="term" value="C:endosome"/>
    <property type="evidence" value="ECO:0007669"/>
    <property type="project" value="Ensembl"/>
</dbReference>